<dbReference type="Proteomes" id="UP001190926">
    <property type="component" value="Unassembled WGS sequence"/>
</dbReference>
<accession>A0AAD4PCF7</accession>
<keyword evidence="1 9" id="KW-0479">Metal-binding</keyword>
<evidence type="ECO:0000313" key="12">
    <source>
        <dbReference type="EMBL" id="KAH6835239.1"/>
    </source>
</evidence>
<dbReference type="GO" id="GO:0008270">
    <property type="term" value="F:zinc ion binding"/>
    <property type="evidence" value="ECO:0007669"/>
    <property type="project" value="UniProtKB-KW"/>
</dbReference>
<protein>
    <recommendedName>
        <fullName evidence="9">Dof zinc finger protein</fullName>
    </recommendedName>
</protein>
<dbReference type="GO" id="GO:0005634">
    <property type="term" value="C:nucleus"/>
    <property type="evidence" value="ECO:0007669"/>
    <property type="project" value="UniProtKB-SubCell"/>
</dbReference>
<comment type="subcellular location">
    <subcellularLocation>
        <location evidence="8 9">Nucleus</location>
    </subcellularLocation>
</comment>
<dbReference type="AlphaFoldDB" id="A0AAD4PCF7"/>
<keyword evidence="3 9" id="KW-0862">Zinc</keyword>
<name>A0AAD4PCF7_PERFH</name>
<dbReference type="InterPro" id="IPR003851">
    <property type="entry name" value="Znf_Dof"/>
</dbReference>
<evidence type="ECO:0000256" key="1">
    <source>
        <dbReference type="ARBA" id="ARBA00022723"/>
    </source>
</evidence>
<keyword evidence="5 8" id="KW-0238">DNA-binding</keyword>
<dbReference type="PROSITE" id="PS01361">
    <property type="entry name" value="ZF_DOF_1"/>
    <property type="match status" value="1"/>
</dbReference>
<evidence type="ECO:0000256" key="3">
    <source>
        <dbReference type="ARBA" id="ARBA00022833"/>
    </source>
</evidence>
<dbReference type="PANTHER" id="PTHR31992:SF316">
    <property type="entry name" value="DOF ZINC FINGER PROTEIN DOF1.2"/>
    <property type="match status" value="1"/>
</dbReference>
<keyword evidence="2 8" id="KW-0863">Zinc-finger</keyword>
<dbReference type="GO" id="GO:0003677">
    <property type="term" value="F:DNA binding"/>
    <property type="evidence" value="ECO:0007669"/>
    <property type="project" value="UniProtKB-UniRule"/>
</dbReference>
<keyword evidence="4 9" id="KW-0805">Transcription regulation</keyword>
<dbReference type="InterPro" id="IPR045174">
    <property type="entry name" value="Dof"/>
</dbReference>
<keyword evidence="13" id="KW-1185">Reference proteome</keyword>
<feature type="region of interest" description="Disordered" evidence="10">
    <location>
        <begin position="92"/>
        <end position="113"/>
    </location>
</feature>
<comment type="caution">
    <text evidence="12">The sequence shown here is derived from an EMBL/GenBank/DDBJ whole genome shotgun (WGS) entry which is preliminary data.</text>
</comment>
<evidence type="ECO:0000256" key="5">
    <source>
        <dbReference type="ARBA" id="ARBA00023125"/>
    </source>
</evidence>
<dbReference type="PANTHER" id="PTHR31992">
    <property type="entry name" value="DOF ZINC FINGER PROTEIN DOF1.4-RELATED"/>
    <property type="match status" value="1"/>
</dbReference>
<evidence type="ECO:0000256" key="10">
    <source>
        <dbReference type="SAM" id="MobiDB-lite"/>
    </source>
</evidence>
<organism evidence="12 13">
    <name type="scientific">Perilla frutescens var. hirtella</name>
    <name type="common">Perilla citriodora</name>
    <name type="synonym">Perilla setoyensis</name>
    <dbReference type="NCBI Taxonomy" id="608512"/>
    <lineage>
        <taxon>Eukaryota</taxon>
        <taxon>Viridiplantae</taxon>
        <taxon>Streptophyta</taxon>
        <taxon>Embryophyta</taxon>
        <taxon>Tracheophyta</taxon>
        <taxon>Spermatophyta</taxon>
        <taxon>Magnoliopsida</taxon>
        <taxon>eudicotyledons</taxon>
        <taxon>Gunneridae</taxon>
        <taxon>Pentapetalae</taxon>
        <taxon>asterids</taxon>
        <taxon>lamiids</taxon>
        <taxon>Lamiales</taxon>
        <taxon>Lamiaceae</taxon>
        <taxon>Nepetoideae</taxon>
        <taxon>Elsholtzieae</taxon>
        <taxon>Perilla</taxon>
    </lineage>
</organism>
<evidence type="ECO:0000256" key="7">
    <source>
        <dbReference type="ARBA" id="ARBA00023242"/>
    </source>
</evidence>
<evidence type="ECO:0000256" key="9">
    <source>
        <dbReference type="RuleBase" id="RU369094"/>
    </source>
</evidence>
<feature type="domain" description="Dof-type" evidence="11">
    <location>
        <begin position="36"/>
        <end position="90"/>
    </location>
</feature>
<dbReference type="Pfam" id="PF02701">
    <property type="entry name" value="Zn_ribbon_Dof"/>
    <property type="match status" value="1"/>
</dbReference>
<gene>
    <name evidence="12" type="ORF">C2S53_012403</name>
</gene>
<dbReference type="GO" id="GO:0003700">
    <property type="term" value="F:DNA-binding transcription factor activity"/>
    <property type="evidence" value="ECO:0007669"/>
    <property type="project" value="UniProtKB-UniRule"/>
</dbReference>
<evidence type="ECO:0000256" key="8">
    <source>
        <dbReference type="PROSITE-ProRule" id="PRU00071"/>
    </source>
</evidence>
<dbReference type="PROSITE" id="PS50884">
    <property type="entry name" value="ZF_DOF_2"/>
    <property type="match status" value="1"/>
</dbReference>
<sequence>MSTSNHPFLEFPQIKPPFLMMGRTIKWKPNTIELAPNCPRCFSSNTKFCYYNNYSVSQPRYFCKACRRYWTKGGSLRNVPIGGGCRKTRRSRSVRRECPPPIPEPTNESESGGDADVVAAAAPAKYVDQNLSKDYECSSFAASVSVINGGDDQLHGCFDGQDFVYQNFNVFEVEGVNLGSSEMLWSEGSNLGSYGCEQPPLMEMQEFEVFSTDDDQLRMSQENLMTDDNWGSFDLSAYENF</sequence>
<reference evidence="12 13" key="1">
    <citation type="journal article" date="2021" name="Nat. Commun.">
        <title>Incipient diploidization of the medicinal plant Perilla within 10,000 years.</title>
        <authorList>
            <person name="Zhang Y."/>
            <person name="Shen Q."/>
            <person name="Leng L."/>
            <person name="Zhang D."/>
            <person name="Chen S."/>
            <person name="Shi Y."/>
            <person name="Ning Z."/>
            <person name="Chen S."/>
        </authorList>
    </citation>
    <scope>NUCLEOTIDE SEQUENCE [LARGE SCALE GENOMIC DNA]</scope>
    <source>
        <strain evidence="13">cv. PC099</strain>
    </source>
</reference>
<evidence type="ECO:0000256" key="2">
    <source>
        <dbReference type="ARBA" id="ARBA00022771"/>
    </source>
</evidence>
<keyword evidence="6 9" id="KW-0804">Transcription</keyword>
<evidence type="ECO:0000259" key="11">
    <source>
        <dbReference type="PROSITE" id="PS50884"/>
    </source>
</evidence>
<comment type="function">
    <text evidence="9">Transcription factor that binds specifically to a 5'-AA[AG]G-3' consensus core sequence.</text>
</comment>
<proteinExistence type="predicted"/>
<dbReference type="EMBL" id="SDAM02000037">
    <property type="protein sequence ID" value="KAH6835239.1"/>
    <property type="molecule type" value="Genomic_DNA"/>
</dbReference>
<evidence type="ECO:0000256" key="4">
    <source>
        <dbReference type="ARBA" id="ARBA00023015"/>
    </source>
</evidence>
<evidence type="ECO:0000256" key="6">
    <source>
        <dbReference type="ARBA" id="ARBA00023163"/>
    </source>
</evidence>
<evidence type="ECO:0000313" key="13">
    <source>
        <dbReference type="Proteomes" id="UP001190926"/>
    </source>
</evidence>
<keyword evidence="7 8" id="KW-0539">Nucleus</keyword>